<comment type="caution">
    <text evidence="1">The sequence shown here is derived from an EMBL/GenBank/DDBJ whole genome shotgun (WGS) entry which is preliminary data.</text>
</comment>
<accession>A0ABR6M9B6</accession>
<dbReference type="RefSeq" id="WP_260412864.1">
    <property type="nucleotide sequence ID" value="NZ_JACHJC010000001.1"/>
</dbReference>
<sequence length="54" mass="5979">MLGDRWDGTRLLLKVVMRANRVIALGGCLGDLVMARRQFLNLKRLAEQSASPAP</sequence>
<gene>
    <name evidence="1" type="ORF">FHU28_001799</name>
</gene>
<keyword evidence="2" id="KW-1185">Reference proteome</keyword>
<evidence type="ECO:0000313" key="1">
    <source>
        <dbReference type="EMBL" id="MBB5111960.1"/>
    </source>
</evidence>
<dbReference type="EMBL" id="JACHJC010000001">
    <property type="protein sequence ID" value="MBB5111960.1"/>
    <property type="molecule type" value="Genomic_DNA"/>
</dbReference>
<evidence type="ECO:0000313" key="2">
    <source>
        <dbReference type="Proteomes" id="UP000618986"/>
    </source>
</evidence>
<organism evidence="1 2">
    <name type="scientific">Micromonospora echinospora</name>
    <name type="common">Micromonospora purpurea</name>
    <dbReference type="NCBI Taxonomy" id="1877"/>
    <lineage>
        <taxon>Bacteria</taxon>
        <taxon>Bacillati</taxon>
        <taxon>Actinomycetota</taxon>
        <taxon>Actinomycetes</taxon>
        <taxon>Micromonosporales</taxon>
        <taxon>Micromonosporaceae</taxon>
        <taxon>Micromonospora</taxon>
    </lineage>
</organism>
<proteinExistence type="predicted"/>
<protein>
    <submittedName>
        <fullName evidence="1">Uncharacterized protein</fullName>
    </submittedName>
</protein>
<dbReference type="GeneID" id="300292386"/>
<reference evidence="1 2" key="1">
    <citation type="submission" date="2020-08" db="EMBL/GenBank/DDBJ databases">
        <title>Sequencing the genomes of 1000 actinobacteria strains.</title>
        <authorList>
            <person name="Klenk H.-P."/>
        </authorList>
    </citation>
    <scope>NUCLEOTIDE SEQUENCE [LARGE SCALE GENOMIC DNA]</scope>
    <source>
        <strain evidence="1 2">DSM 43036</strain>
    </source>
</reference>
<name>A0ABR6M9B6_MICEC</name>
<dbReference type="Proteomes" id="UP000618986">
    <property type="component" value="Unassembled WGS sequence"/>
</dbReference>